<dbReference type="Proteomes" id="UP000732298">
    <property type="component" value="Unassembled WGS sequence"/>
</dbReference>
<feature type="region of interest" description="Disordered" evidence="1">
    <location>
        <begin position="301"/>
        <end position="328"/>
    </location>
</feature>
<feature type="transmembrane region" description="Helical" evidence="2">
    <location>
        <begin position="394"/>
        <end position="413"/>
    </location>
</feature>
<organism evidence="3 4">
    <name type="scientific">Candidatus Iainarchaeum sp</name>
    <dbReference type="NCBI Taxonomy" id="3101447"/>
    <lineage>
        <taxon>Archaea</taxon>
        <taxon>Candidatus Iainarchaeota</taxon>
        <taxon>Candidatus Iainarchaeia</taxon>
        <taxon>Candidatus Iainarchaeales</taxon>
        <taxon>Candidatus Iainarchaeaceae</taxon>
        <taxon>Candidatus Iainarchaeum</taxon>
    </lineage>
</organism>
<name>A0A8T3YHN4_9ARCH</name>
<gene>
    <name evidence="3" type="ORF">HY544_00815</name>
</gene>
<dbReference type="AlphaFoldDB" id="A0A8T3YHN4"/>
<evidence type="ECO:0000256" key="1">
    <source>
        <dbReference type="SAM" id="MobiDB-lite"/>
    </source>
</evidence>
<feature type="transmembrane region" description="Helical" evidence="2">
    <location>
        <begin position="166"/>
        <end position="185"/>
    </location>
</feature>
<dbReference type="EMBL" id="JACQPB010000010">
    <property type="protein sequence ID" value="MBI4210034.1"/>
    <property type="molecule type" value="Genomic_DNA"/>
</dbReference>
<feature type="transmembrane region" description="Helical" evidence="2">
    <location>
        <begin position="197"/>
        <end position="227"/>
    </location>
</feature>
<feature type="transmembrane region" description="Helical" evidence="2">
    <location>
        <begin position="96"/>
        <end position="129"/>
    </location>
</feature>
<feature type="transmembrane region" description="Helical" evidence="2">
    <location>
        <begin position="686"/>
        <end position="704"/>
    </location>
</feature>
<reference evidence="3" key="1">
    <citation type="submission" date="2020-07" db="EMBL/GenBank/DDBJ databases">
        <title>Huge and variable diversity of episymbiotic CPR bacteria and DPANN archaea in groundwater ecosystems.</title>
        <authorList>
            <person name="He C.Y."/>
            <person name="Keren R."/>
            <person name="Whittaker M."/>
            <person name="Farag I.F."/>
            <person name="Doudna J."/>
            <person name="Cate J.H.D."/>
            <person name="Banfield J.F."/>
        </authorList>
    </citation>
    <scope>NUCLEOTIDE SEQUENCE</scope>
    <source>
        <strain evidence="3">NC_groundwater_1296_Ag_S-0.2um_52_80</strain>
    </source>
</reference>
<accession>A0A8T3YHN4</accession>
<evidence type="ECO:0000313" key="3">
    <source>
        <dbReference type="EMBL" id="MBI4210034.1"/>
    </source>
</evidence>
<feature type="transmembrane region" description="Helical" evidence="2">
    <location>
        <begin position="368"/>
        <end position="387"/>
    </location>
</feature>
<comment type="caution">
    <text evidence="3">The sequence shown here is derived from an EMBL/GenBank/DDBJ whole genome shotgun (WGS) entry which is preliminary data.</text>
</comment>
<feature type="transmembrane region" description="Helical" evidence="2">
    <location>
        <begin position="274"/>
        <end position="290"/>
    </location>
</feature>
<proteinExistence type="predicted"/>
<evidence type="ECO:0000313" key="4">
    <source>
        <dbReference type="Proteomes" id="UP000732298"/>
    </source>
</evidence>
<keyword evidence="2" id="KW-1133">Transmembrane helix</keyword>
<feature type="transmembrane region" description="Helical" evidence="2">
    <location>
        <begin position="343"/>
        <end position="362"/>
    </location>
</feature>
<feature type="transmembrane region" description="Helical" evidence="2">
    <location>
        <begin position="135"/>
        <end position="154"/>
    </location>
</feature>
<sequence>MPQKPSYTIRSLQEAAAPFFEKRYAQACFALVILYSAVFVGIPFFEHNNLFSYDMAGMYFSSWYTSNYLFPSPIGWNPFFFFGFPQSQFYSPLYPYIVSALSLFLPTEAAFKTVLMGAVMLTPLSFYYFTRSFGFARNTSATIMALMFALLFSFPYGNFGSNIHSTFGAGFVAQALAVPFFFFYFGALKRRIHGGGILLPSVLLSLVVLSHALTAVAALLIPAAFIISDRNRKTLWYIGRHIFTVFLLTAFWVIPGVAKIGYAVVSQIGTFENNAALFAAAVALAALALLKNGGLHGQDNTATPADFRPGRSSDDSPGQPRQPSAGRSIATAGQGLPMPARNICVFVFLVLLLGFSLAGDMLRLPIHFYRFTMLVYLMAPFVFFSFWKKDSNSVHVAGFLLTLVALGTVYGLHPEGYSTLNAIPRLQNDLGSSTRTLVDAPPQREGNPHELQEMFALRERAPGVVGVFSESSLNSRFAFDVERELEPSSLDWGVVIDSDRISAMPDNGRSLIPAQLERLGISHVLTSSAPLAGWQAVEERAATTGPLGGEKYDYTLYKANDTSIVEALEFPPKTVQAEKWDERVRDWFLSEEVGRNVLVEGKAPEYGKSINAKARIISKSPSWDRMSVQVDAEEPVPVLIKISHFPNWRAYSDGTELRIYRASPYFMLVYAKGEFELRYEHTWSDMIGYALSAMGAIMCTALWLRGRKQGR</sequence>
<evidence type="ECO:0000256" key="2">
    <source>
        <dbReference type="SAM" id="Phobius"/>
    </source>
</evidence>
<feature type="transmembrane region" description="Helical" evidence="2">
    <location>
        <begin position="234"/>
        <end position="254"/>
    </location>
</feature>
<keyword evidence="2" id="KW-0472">Membrane</keyword>
<evidence type="ECO:0008006" key="5">
    <source>
        <dbReference type="Google" id="ProtNLM"/>
    </source>
</evidence>
<feature type="transmembrane region" description="Helical" evidence="2">
    <location>
        <begin position="65"/>
        <end position="84"/>
    </location>
</feature>
<feature type="transmembrane region" description="Helical" evidence="2">
    <location>
        <begin position="27"/>
        <end position="45"/>
    </location>
</feature>
<keyword evidence="2" id="KW-0812">Transmembrane</keyword>
<protein>
    <recommendedName>
        <fullName evidence="5">Membrane protein 6-pyruvoyl-tetrahydropterin synthase-related domain-containing protein</fullName>
    </recommendedName>
</protein>